<dbReference type="EMBL" id="WMBA01000013">
    <property type="protein sequence ID" value="MTD54573.1"/>
    <property type="molecule type" value="Genomic_DNA"/>
</dbReference>
<dbReference type="PANTHER" id="PTHR11365">
    <property type="entry name" value="5-OXOPROLINASE RELATED"/>
    <property type="match status" value="1"/>
</dbReference>
<sequence>MDINNTAPVAVRDLDEPAFAGRYQADRFTISVIANRMRYVMQHVCTGLLRESFSPIMREWFDFGAALNGPPELNYALSAFGDSLIIFAGAMEPAVRNTVEEYRPRHLRPGDLLICNDPYRCGTHVNDIAFIRPIYHGERLMGFATIRAHQLDIGGTVPAGFSAGKRNVYENGLVIPPMLLYRDDEPIASVFTLIFDNSRFPQVLLPDIKSIFQSLRLAERLLGETIDRYGEDAFFGAMRYNTDVSADAMREAIRTKIPDGVYEGEEIIDADAVDDSLEYRIKITISKYGDAVEVDLGGTSGQARSSINCSAFDTMTAVSVALKLLIEPHVPFSSGYARNIDVVVPPGTILSATPPDGAIMMYFECSHLVVAAVCKALNKVLGADAIGGAHGSGMVHVATGRRADGTPWVSAAECGGEKGPWGASKAGDGDSYTVERLINAMDVPVESTEQGSPVLMMRREYVTDSGGPGLYRGGASVRRDTCWLTPADHVSTPLHSKATAGFGANDGGAGAVAATWIFPREVFDVEAEADLLPTDPGIYRESIPVSGMLHPDTKVPDPGGEYFYFGRVPLWHTAPGAHFRYQTGGGGGWGHPWKRDPERVRADVRDEYVSISGALRDYGVVITGDPALDPEGLRIDVEATRRAREQMCDQAGQEGKE</sequence>
<dbReference type="RefSeq" id="WP_154756791.1">
    <property type="nucleotide sequence ID" value="NZ_WMBA01000013.1"/>
</dbReference>
<dbReference type="InterPro" id="IPR003692">
    <property type="entry name" value="Hydantoinase_B"/>
</dbReference>
<accession>A0A6N7Z014</accession>
<evidence type="ECO:0000313" key="2">
    <source>
        <dbReference type="EMBL" id="MTD54573.1"/>
    </source>
</evidence>
<dbReference type="PANTHER" id="PTHR11365:SF23">
    <property type="entry name" value="HYPOTHETICAL 5-OXOPROLINASE (EUROFUNG)-RELATED"/>
    <property type="match status" value="1"/>
</dbReference>
<comment type="caution">
    <text evidence="2">The sequence shown here is derived from an EMBL/GenBank/DDBJ whole genome shotgun (WGS) entry which is preliminary data.</text>
</comment>
<dbReference type="Pfam" id="PF02538">
    <property type="entry name" value="Hydantoinase_B"/>
    <property type="match status" value="1"/>
</dbReference>
<name>A0A6N7Z014_9PSEU</name>
<protein>
    <submittedName>
        <fullName evidence="2">Hydantoinase B/oxoprolinase family protein</fullName>
    </submittedName>
</protein>
<dbReference type="OrthoDB" id="102473at2"/>
<gene>
    <name evidence="2" type="ORF">GKO32_11370</name>
</gene>
<feature type="domain" description="Hydantoinase B/oxoprolinase" evidence="1">
    <location>
        <begin position="26"/>
        <end position="592"/>
    </location>
</feature>
<dbReference type="Proteomes" id="UP000440096">
    <property type="component" value="Unassembled WGS sequence"/>
</dbReference>
<keyword evidence="3" id="KW-1185">Reference proteome</keyword>
<dbReference type="InterPro" id="IPR045079">
    <property type="entry name" value="Oxoprolinase-like"/>
</dbReference>
<dbReference type="GO" id="GO:0017168">
    <property type="term" value="F:5-oxoprolinase (ATP-hydrolyzing) activity"/>
    <property type="evidence" value="ECO:0007669"/>
    <property type="project" value="TreeGrafter"/>
</dbReference>
<reference evidence="2 3" key="1">
    <citation type="submission" date="2019-11" db="EMBL/GenBank/DDBJ databases">
        <title>Draft genome of Amycolatopsis RM579.</title>
        <authorList>
            <person name="Duangmal K."/>
            <person name="Mingma R."/>
        </authorList>
    </citation>
    <scope>NUCLEOTIDE SEQUENCE [LARGE SCALE GENOMIC DNA]</scope>
    <source>
        <strain evidence="2 3">RM579</strain>
    </source>
</reference>
<evidence type="ECO:0000313" key="3">
    <source>
        <dbReference type="Proteomes" id="UP000440096"/>
    </source>
</evidence>
<organism evidence="2 3">
    <name type="scientific">Amycolatopsis pithecellobii</name>
    <dbReference type="NCBI Taxonomy" id="664692"/>
    <lineage>
        <taxon>Bacteria</taxon>
        <taxon>Bacillati</taxon>
        <taxon>Actinomycetota</taxon>
        <taxon>Actinomycetes</taxon>
        <taxon>Pseudonocardiales</taxon>
        <taxon>Pseudonocardiaceae</taxon>
        <taxon>Amycolatopsis</taxon>
    </lineage>
</organism>
<dbReference type="GO" id="GO:0006749">
    <property type="term" value="P:glutathione metabolic process"/>
    <property type="evidence" value="ECO:0007669"/>
    <property type="project" value="TreeGrafter"/>
</dbReference>
<evidence type="ECO:0000259" key="1">
    <source>
        <dbReference type="Pfam" id="PF02538"/>
    </source>
</evidence>
<dbReference type="AlphaFoldDB" id="A0A6N7Z014"/>
<proteinExistence type="predicted"/>
<dbReference type="GO" id="GO:0005829">
    <property type="term" value="C:cytosol"/>
    <property type="evidence" value="ECO:0007669"/>
    <property type="project" value="TreeGrafter"/>
</dbReference>